<dbReference type="InParanoid" id="A0A674NT94"/>
<reference evidence="1" key="2">
    <citation type="submission" date="2025-08" db="UniProtKB">
        <authorList>
            <consortium name="Ensembl"/>
        </authorList>
    </citation>
    <scope>IDENTIFICATION</scope>
</reference>
<dbReference type="Ensembl" id="ENSTRUT00000058669.1">
    <property type="protein sequence ID" value="ENSTRUP00000076679.1"/>
    <property type="gene ID" value="ENSTRUG00000032683.1"/>
</dbReference>
<evidence type="ECO:0000313" key="1">
    <source>
        <dbReference type="Ensembl" id="ENSTRUP00000076679.1"/>
    </source>
</evidence>
<dbReference type="AlphaFoldDB" id="A0A674NT94"/>
<sequence>MKRDLAATILTFKISPTSTSTCGVVSSGAGFKAPGLVASLLTANEDVLSVLRTSLDEASLKMGQLCKHIDSLPVNASLLSVTAARTANGQAASLIDSSRRLLTPNKPTITQESTRTAQPLL</sequence>
<protein>
    <submittedName>
        <fullName evidence="1">Uncharacterized protein</fullName>
    </submittedName>
</protein>
<evidence type="ECO:0000313" key="2">
    <source>
        <dbReference type="Proteomes" id="UP000005226"/>
    </source>
</evidence>
<reference evidence="1" key="3">
    <citation type="submission" date="2025-09" db="UniProtKB">
        <authorList>
            <consortium name="Ensembl"/>
        </authorList>
    </citation>
    <scope>IDENTIFICATION</scope>
</reference>
<keyword evidence="2" id="KW-1185">Reference proteome</keyword>
<name>A0A674NT94_TAKRU</name>
<accession>A0A674NT94</accession>
<proteinExistence type="predicted"/>
<reference evidence="1 2" key="1">
    <citation type="journal article" date="2011" name="Genome Biol. Evol.">
        <title>Integration of the genetic map and genome assembly of fugu facilitates insights into distinct features of genome evolution in teleosts and mammals.</title>
        <authorList>
            <person name="Kai W."/>
            <person name="Kikuchi K."/>
            <person name="Tohari S."/>
            <person name="Chew A.K."/>
            <person name="Tay A."/>
            <person name="Fujiwara A."/>
            <person name="Hosoya S."/>
            <person name="Suetake H."/>
            <person name="Naruse K."/>
            <person name="Brenner S."/>
            <person name="Suzuki Y."/>
            <person name="Venkatesh B."/>
        </authorList>
    </citation>
    <scope>NUCLEOTIDE SEQUENCE [LARGE SCALE GENOMIC DNA]</scope>
</reference>
<organism evidence="1 2">
    <name type="scientific">Takifugu rubripes</name>
    <name type="common">Japanese pufferfish</name>
    <name type="synonym">Fugu rubripes</name>
    <dbReference type="NCBI Taxonomy" id="31033"/>
    <lineage>
        <taxon>Eukaryota</taxon>
        <taxon>Metazoa</taxon>
        <taxon>Chordata</taxon>
        <taxon>Craniata</taxon>
        <taxon>Vertebrata</taxon>
        <taxon>Euteleostomi</taxon>
        <taxon>Actinopterygii</taxon>
        <taxon>Neopterygii</taxon>
        <taxon>Teleostei</taxon>
        <taxon>Neoteleostei</taxon>
        <taxon>Acanthomorphata</taxon>
        <taxon>Eupercaria</taxon>
        <taxon>Tetraodontiformes</taxon>
        <taxon>Tetradontoidea</taxon>
        <taxon>Tetraodontidae</taxon>
        <taxon>Takifugu</taxon>
    </lineage>
</organism>
<dbReference type="Proteomes" id="UP000005226">
    <property type="component" value="Chromosome 7"/>
</dbReference>